<dbReference type="InterPro" id="IPR027417">
    <property type="entry name" value="P-loop_NTPase"/>
</dbReference>
<keyword evidence="3" id="KW-0813">Transport</keyword>
<evidence type="ECO:0000256" key="1">
    <source>
        <dbReference type="ARBA" id="ARBA00004202"/>
    </source>
</evidence>
<evidence type="ECO:0000313" key="13">
    <source>
        <dbReference type="Proteomes" id="UP001221838"/>
    </source>
</evidence>
<evidence type="ECO:0000259" key="11">
    <source>
        <dbReference type="PROSITE" id="PS50893"/>
    </source>
</evidence>
<sequence length="501" mass="55365">MPPVVQIQGVSFKYQHGDSDGLEDVSLTLEPGELAVVVGASGCGKTTLTRVLNGLVPRFFEGSFQGTILINGQDVSQWSIGQIGRQVGSVFQDPRSQFFTTSATSEIAFASEHFGIPTEVMKQRVEEAFERLEIQPLRGRSVFELSTGERQKVALASAYAMRPSVYVLDEPSANLDPQATRHLGTIIDMLRQDGSVVLVAEHRLYYLASSLDKLVHMRQGRIVEIFDRAALHALPASALEARGLRQLDLSHARIGALPPVSREDIHFQSHDVALAYGERVVLNGVTTQASRGEVVGLIGRNGSGKTTFARVATGLLKQRTGRIRHAYRITSAKQRLKASFFVLQDADYQLYTESVIEELMLGLPDSAETRRQALEVLTRFDIDRLAERHPQSLSGGQKQRLTIAVAAMRRADVLFLDEPTSGLDATNLQRVGEEIRLLADQRQVVFVISHDYELLAQCCPRILRLEGGRTAADYLLDISSARRLRAELDLPATANPSWIWA</sequence>
<accession>A0ABT5D190</accession>
<dbReference type="SMART" id="SM00382">
    <property type="entry name" value="AAA"/>
    <property type="match status" value="2"/>
</dbReference>
<dbReference type="PANTHER" id="PTHR43553:SF23">
    <property type="entry name" value="ABC TRANSPORTER ATP-BINDING COMPONENT"/>
    <property type="match status" value="1"/>
</dbReference>
<keyword evidence="8" id="KW-1278">Translocase</keyword>
<evidence type="ECO:0000313" key="12">
    <source>
        <dbReference type="EMBL" id="MDC0707430.1"/>
    </source>
</evidence>
<evidence type="ECO:0000256" key="5">
    <source>
        <dbReference type="ARBA" id="ARBA00022737"/>
    </source>
</evidence>
<evidence type="ECO:0000256" key="9">
    <source>
        <dbReference type="ARBA" id="ARBA00023136"/>
    </source>
</evidence>
<dbReference type="InterPro" id="IPR015856">
    <property type="entry name" value="ABC_transpr_CbiO/EcfA_su"/>
</dbReference>
<keyword evidence="5" id="KW-0677">Repeat</keyword>
<name>A0ABT5D190_9BACT</name>
<keyword evidence="9" id="KW-0472">Membrane</keyword>
<evidence type="ECO:0000256" key="4">
    <source>
        <dbReference type="ARBA" id="ARBA00022475"/>
    </source>
</evidence>
<evidence type="ECO:0000256" key="7">
    <source>
        <dbReference type="ARBA" id="ARBA00022840"/>
    </source>
</evidence>
<evidence type="ECO:0000256" key="3">
    <source>
        <dbReference type="ARBA" id="ARBA00022448"/>
    </source>
</evidence>
<dbReference type="Gene3D" id="3.40.50.300">
    <property type="entry name" value="P-loop containing nucleotide triphosphate hydrolases"/>
    <property type="match status" value="2"/>
</dbReference>
<evidence type="ECO:0000256" key="10">
    <source>
        <dbReference type="ARBA" id="ARBA00025157"/>
    </source>
</evidence>
<keyword evidence="13" id="KW-1185">Reference proteome</keyword>
<dbReference type="Pfam" id="PF00005">
    <property type="entry name" value="ABC_tran"/>
    <property type="match status" value="2"/>
</dbReference>
<organism evidence="12 13">
    <name type="scientific">Stigmatella ashevillensis</name>
    <dbReference type="NCBI Taxonomy" id="2995309"/>
    <lineage>
        <taxon>Bacteria</taxon>
        <taxon>Pseudomonadati</taxon>
        <taxon>Myxococcota</taxon>
        <taxon>Myxococcia</taxon>
        <taxon>Myxococcales</taxon>
        <taxon>Cystobacterineae</taxon>
        <taxon>Archangiaceae</taxon>
        <taxon>Stigmatella</taxon>
    </lineage>
</organism>
<comment type="subcellular location">
    <subcellularLocation>
        <location evidence="1">Cell membrane</location>
        <topology evidence="1">Peripheral membrane protein</topology>
    </subcellularLocation>
</comment>
<dbReference type="InterPro" id="IPR003593">
    <property type="entry name" value="AAA+_ATPase"/>
</dbReference>
<dbReference type="GO" id="GO:0005524">
    <property type="term" value="F:ATP binding"/>
    <property type="evidence" value="ECO:0007669"/>
    <property type="project" value="UniProtKB-KW"/>
</dbReference>
<dbReference type="InterPro" id="IPR050095">
    <property type="entry name" value="ECF_ABC_transporter_ATP-bd"/>
</dbReference>
<evidence type="ECO:0000256" key="6">
    <source>
        <dbReference type="ARBA" id="ARBA00022741"/>
    </source>
</evidence>
<comment type="similarity">
    <text evidence="2">Belongs to the ABC transporter superfamily.</text>
</comment>
<dbReference type="InterPro" id="IPR017871">
    <property type="entry name" value="ABC_transporter-like_CS"/>
</dbReference>
<dbReference type="PANTHER" id="PTHR43553">
    <property type="entry name" value="HEAVY METAL TRANSPORTER"/>
    <property type="match status" value="1"/>
</dbReference>
<evidence type="ECO:0000256" key="2">
    <source>
        <dbReference type="ARBA" id="ARBA00005417"/>
    </source>
</evidence>
<comment type="function">
    <text evidence="10">Probably part of an ABC transporter complex. Responsible for energy coupling to the transport system.</text>
</comment>
<proteinExistence type="inferred from homology"/>
<dbReference type="CDD" id="cd03225">
    <property type="entry name" value="ABC_cobalt_CbiO_domain1"/>
    <property type="match status" value="1"/>
</dbReference>
<feature type="domain" description="ABC transporter" evidence="11">
    <location>
        <begin position="267"/>
        <end position="492"/>
    </location>
</feature>
<dbReference type="RefSeq" id="WP_272134650.1">
    <property type="nucleotide sequence ID" value="NZ_JAQNDM010000001.1"/>
</dbReference>
<evidence type="ECO:0000256" key="8">
    <source>
        <dbReference type="ARBA" id="ARBA00022967"/>
    </source>
</evidence>
<dbReference type="InterPro" id="IPR003439">
    <property type="entry name" value="ABC_transporter-like_ATP-bd"/>
</dbReference>
<dbReference type="EMBL" id="JAQNDM010000001">
    <property type="protein sequence ID" value="MDC0707430.1"/>
    <property type="molecule type" value="Genomic_DNA"/>
</dbReference>
<feature type="domain" description="ABC transporter" evidence="11">
    <location>
        <begin position="5"/>
        <end position="244"/>
    </location>
</feature>
<comment type="caution">
    <text evidence="12">The sequence shown here is derived from an EMBL/GenBank/DDBJ whole genome shotgun (WGS) entry which is preliminary data.</text>
</comment>
<keyword evidence="6" id="KW-0547">Nucleotide-binding</keyword>
<dbReference type="Proteomes" id="UP001221838">
    <property type="component" value="Unassembled WGS sequence"/>
</dbReference>
<gene>
    <name evidence="12" type="ORF">POL68_03010</name>
</gene>
<dbReference type="SUPFAM" id="SSF52540">
    <property type="entry name" value="P-loop containing nucleoside triphosphate hydrolases"/>
    <property type="match status" value="2"/>
</dbReference>
<keyword evidence="7 12" id="KW-0067">ATP-binding</keyword>
<reference evidence="12 13" key="1">
    <citation type="submission" date="2022-11" db="EMBL/GenBank/DDBJ databases">
        <title>Minimal conservation of predation-associated metabolite biosynthetic gene clusters underscores biosynthetic potential of Myxococcota including descriptions for ten novel species: Archangium lansinium sp. nov., Myxococcus landrumus sp. nov., Nannocystis bai.</title>
        <authorList>
            <person name="Ahearne A."/>
            <person name="Stevens C."/>
            <person name="Dowd S."/>
        </authorList>
    </citation>
    <scope>NUCLEOTIDE SEQUENCE [LARGE SCALE GENOMIC DNA]</scope>
    <source>
        <strain evidence="12 13">NCWAL01</strain>
    </source>
</reference>
<dbReference type="PROSITE" id="PS00211">
    <property type="entry name" value="ABC_TRANSPORTER_1"/>
    <property type="match status" value="1"/>
</dbReference>
<keyword evidence="4" id="KW-1003">Cell membrane</keyword>
<dbReference type="PROSITE" id="PS50893">
    <property type="entry name" value="ABC_TRANSPORTER_2"/>
    <property type="match status" value="2"/>
</dbReference>
<protein>
    <submittedName>
        <fullName evidence="12">ABC transporter ATP-binding protein</fullName>
    </submittedName>
</protein>